<keyword evidence="2" id="KW-0472">Membrane</keyword>
<dbReference type="AlphaFoldDB" id="Q4D934"/>
<evidence type="ECO:0000256" key="1">
    <source>
        <dbReference type="SAM" id="MobiDB-lite"/>
    </source>
</evidence>
<dbReference type="OMA" id="AESYMWP"/>
<feature type="compositionally biased region" description="Basic and acidic residues" evidence="1">
    <location>
        <begin position="337"/>
        <end position="353"/>
    </location>
</feature>
<dbReference type="KEGG" id="tcr:508897.90"/>
<keyword evidence="2" id="KW-0812">Transmembrane</keyword>
<dbReference type="InParanoid" id="Q4D934"/>
<feature type="region of interest" description="Disordered" evidence="1">
    <location>
        <begin position="258"/>
        <end position="280"/>
    </location>
</feature>
<keyword evidence="2" id="KW-1133">Transmembrane helix</keyword>
<feature type="region of interest" description="Disordered" evidence="1">
    <location>
        <begin position="328"/>
        <end position="353"/>
    </location>
</feature>
<evidence type="ECO:0000313" key="3">
    <source>
        <dbReference type="EMBL" id="EAN89040.1"/>
    </source>
</evidence>
<feature type="compositionally biased region" description="Basic and acidic residues" evidence="1">
    <location>
        <begin position="258"/>
        <end position="274"/>
    </location>
</feature>
<feature type="region of interest" description="Disordered" evidence="1">
    <location>
        <begin position="615"/>
        <end position="644"/>
    </location>
</feature>
<accession>Q4D934</accession>
<dbReference type="RefSeq" id="XP_810891.1">
    <property type="nucleotide sequence ID" value="XM_805798.1"/>
</dbReference>
<keyword evidence="4" id="KW-1185">Reference proteome</keyword>
<evidence type="ECO:0000313" key="4">
    <source>
        <dbReference type="Proteomes" id="UP000002296"/>
    </source>
</evidence>
<gene>
    <name evidence="3" type="ORF">Tc00.1047053508897.90</name>
</gene>
<dbReference type="Proteomes" id="UP000002296">
    <property type="component" value="Unassembled WGS sequence"/>
</dbReference>
<feature type="compositionally biased region" description="Acidic residues" evidence="1">
    <location>
        <begin position="622"/>
        <end position="632"/>
    </location>
</feature>
<proteinExistence type="predicted"/>
<reference evidence="3 4" key="1">
    <citation type="journal article" date="2005" name="Science">
        <title>The genome sequence of Trypanosoma cruzi, etiologic agent of Chagas disease.</title>
        <authorList>
            <person name="El-Sayed N.M."/>
            <person name="Myler P.J."/>
            <person name="Bartholomeu D.C."/>
            <person name="Nilsson D."/>
            <person name="Aggarwal G."/>
            <person name="Tran A.N."/>
            <person name="Ghedin E."/>
            <person name="Worthey E.A."/>
            <person name="Delcher A.L."/>
            <person name="Blandin G."/>
            <person name="Westenberger S.J."/>
            <person name="Caler E."/>
            <person name="Cerqueira G.C."/>
            <person name="Branche C."/>
            <person name="Haas B."/>
            <person name="Anupama A."/>
            <person name="Arner E."/>
            <person name="Aslund L."/>
            <person name="Attipoe P."/>
            <person name="Bontempi E."/>
            <person name="Bringaud F."/>
            <person name="Burton P."/>
            <person name="Cadag E."/>
            <person name="Campbell D.A."/>
            <person name="Carrington M."/>
            <person name="Crabtree J."/>
            <person name="Darban H."/>
            <person name="da Silveira J.F."/>
            <person name="de Jong P."/>
            <person name="Edwards K."/>
            <person name="Englund P.T."/>
            <person name="Fazelina G."/>
            <person name="Feldblyum T."/>
            <person name="Ferella M."/>
            <person name="Frasch A.C."/>
            <person name="Gull K."/>
            <person name="Horn D."/>
            <person name="Hou L."/>
            <person name="Huang Y."/>
            <person name="Kindlund E."/>
            <person name="Klingbeil M."/>
            <person name="Kluge S."/>
            <person name="Koo H."/>
            <person name="Lacerda D."/>
            <person name="Levin M.J."/>
            <person name="Lorenzi H."/>
            <person name="Louie T."/>
            <person name="Machado C.R."/>
            <person name="McCulloch R."/>
            <person name="McKenna A."/>
            <person name="Mizuno Y."/>
            <person name="Mottram J.C."/>
            <person name="Nelson S."/>
            <person name="Ochaya S."/>
            <person name="Osoegawa K."/>
            <person name="Pai G."/>
            <person name="Parsons M."/>
            <person name="Pentony M."/>
            <person name="Pettersson U."/>
            <person name="Pop M."/>
            <person name="Ramirez J.L."/>
            <person name="Rinta J."/>
            <person name="Robertson L."/>
            <person name="Salzberg S.L."/>
            <person name="Sanchez D.O."/>
            <person name="Seyler A."/>
            <person name="Sharma R."/>
            <person name="Shetty J."/>
            <person name="Simpson A.J."/>
            <person name="Sisk E."/>
            <person name="Tammi M.T."/>
            <person name="Tarleton R."/>
            <person name="Teixeira S."/>
            <person name="Van Aken S."/>
            <person name="Vogt C."/>
            <person name="Ward P.N."/>
            <person name="Wickstead B."/>
            <person name="Wortman J."/>
            <person name="White O."/>
            <person name="Fraser C.M."/>
            <person name="Stuart K.D."/>
            <person name="Andersson B."/>
        </authorList>
    </citation>
    <scope>NUCLEOTIDE SEQUENCE [LARGE SCALE GENOMIC DNA]</scope>
    <source>
        <strain evidence="3 4">CL Brener</strain>
    </source>
</reference>
<protein>
    <submittedName>
        <fullName evidence="3">Uncharacterized protein</fullName>
    </submittedName>
</protein>
<dbReference type="PaxDb" id="353153-Q4D934"/>
<dbReference type="EMBL" id="AAHK01000794">
    <property type="protein sequence ID" value="EAN89040.1"/>
    <property type="molecule type" value="Genomic_DNA"/>
</dbReference>
<feature type="region of interest" description="Disordered" evidence="1">
    <location>
        <begin position="460"/>
        <end position="508"/>
    </location>
</feature>
<sequence length="687" mass="77296">MKRKEKKEIQTKREGKRTSGIGGVGGVVFSQREELLKYEVCHSTLEAFLFISLFFFFFFDGERHCLLPSVGWCHRVVLSSRTALHPEGVEIEPHTIGGREERREMTKKAICKGHTLAPCGTSDVYEVAMRNFRRFLLERVAQQEDEVFAARARFQLQRAGDREHFDRTQSRRIKSEGTRKTGLDNFVRNGMAATGSMERQYAAEQEFLADQQKLYVEHEEELQRAYPLAFLDDESAGVIAFNLMPILRGKFESLAREQTRRRKELENPTDKTKMLSDLTGPSVPQSHGCVLVNNVENPQIIRVKKENEPDVDAGLEAGGEACVNILQTTTDQSTSSRETEDNRDAPLPREESVKDVNDGCVSVDAGRGVVNPPWVSHIASGGEVEFVRVALMCRKKSLLARQDEKRRCLKSLLTPLTPCNLQKLAKEKLFLLKLEEEVGARKEAEIWRLWRATRDKINSNGSLSNADSDGEGVAAATGNGENAEDRREEGTLPCSVEETGDDKTTNGKDWNGYYSPSRVIDENRRIRINCLSSLGSQAASSGMRNSLFDFNTSRWETITLDDGATTIDGGNNSSNRLESMAESYLWPQHIEAEIKNVLFGEAVRSRRRWLSFLEPQGTATQEESEEAEDDGSAGDGVPTRVNGTKGKRKMPIVLAFPRCGRKVWLKLDGLEEFVARDVRFYQGYLHP</sequence>
<evidence type="ECO:0000256" key="2">
    <source>
        <dbReference type="SAM" id="Phobius"/>
    </source>
</evidence>
<comment type="caution">
    <text evidence="3">The sequence shown here is derived from an EMBL/GenBank/DDBJ whole genome shotgun (WGS) entry which is preliminary data.</text>
</comment>
<name>Q4D934_TRYCC</name>
<feature type="transmembrane region" description="Helical" evidence="2">
    <location>
        <begin position="40"/>
        <end position="59"/>
    </location>
</feature>
<organism evidence="3 4">
    <name type="scientific">Trypanosoma cruzi (strain CL Brener)</name>
    <dbReference type="NCBI Taxonomy" id="353153"/>
    <lineage>
        <taxon>Eukaryota</taxon>
        <taxon>Discoba</taxon>
        <taxon>Euglenozoa</taxon>
        <taxon>Kinetoplastea</taxon>
        <taxon>Metakinetoplastina</taxon>
        <taxon>Trypanosomatida</taxon>
        <taxon>Trypanosomatidae</taxon>
        <taxon>Trypanosoma</taxon>
        <taxon>Schizotrypanum</taxon>
    </lineage>
</organism>
<dbReference type="GeneID" id="3541773"/>